<keyword evidence="6 7" id="KW-0472">Membrane</keyword>
<comment type="caution">
    <text evidence="9">The sequence shown here is derived from an EMBL/GenBank/DDBJ whole genome shotgun (WGS) entry which is preliminary data.</text>
</comment>
<feature type="transmembrane region" description="Helical" evidence="7">
    <location>
        <begin position="9"/>
        <end position="30"/>
    </location>
</feature>
<dbReference type="PANTHER" id="PTHR43163:SF6">
    <property type="entry name" value="DIPEPTIDE TRANSPORT SYSTEM PERMEASE PROTEIN DPPB-RELATED"/>
    <property type="match status" value="1"/>
</dbReference>
<evidence type="ECO:0000313" key="9">
    <source>
        <dbReference type="EMBL" id="PDW00522.1"/>
    </source>
</evidence>
<keyword evidence="5 7" id="KW-1133">Transmembrane helix</keyword>
<organism evidence="9 10">
    <name type="scientific">Candidatus Chloroploca asiatica</name>
    <dbReference type="NCBI Taxonomy" id="1506545"/>
    <lineage>
        <taxon>Bacteria</taxon>
        <taxon>Bacillati</taxon>
        <taxon>Chloroflexota</taxon>
        <taxon>Chloroflexia</taxon>
        <taxon>Chloroflexales</taxon>
        <taxon>Chloroflexineae</taxon>
        <taxon>Oscillochloridaceae</taxon>
        <taxon>Candidatus Chloroploca</taxon>
    </lineage>
</organism>
<keyword evidence="3" id="KW-1003">Cell membrane</keyword>
<dbReference type="EMBL" id="LYXE01000040">
    <property type="protein sequence ID" value="PDW00522.1"/>
    <property type="molecule type" value="Genomic_DNA"/>
</dbReference>
<evidence type="ECO:0000259" key="8">
    <source>
        <dbReference type="PROSITE" id="PS50928"/>
    </source>
</evidence>
<accession>A0A2H3LDA3</accession>
<dbReference type="PANTHER" id="PTHR43163">
    <property type="entry name" value="DIPEPTIDE TRANSPORT SYSTEM PERMEASE PROTEIN DPPB-RELATED"/>
    <property type="match status" value="1"/>
</dbReference>
<dbReference type="InterPro" id="IPR035906">
    <property type="entry name" value="MetI-like_sf"/>
</dbReference>
<dbReference type="SUPFAM" id="SSF161098">
    <property type="entry name" value="MetI-like"/>
    <property type="match status" value="1"/>
</dbReference>
<feature type="transmembrane region" description="Helical" evidence="7">
    <location>
        <begin position="286"/>
        <end position="312"/>
    </location>
</feature>
<dbReference type="InterPro" id="IPR000515">
    <property type="entry name" value="MetI-like"/>
</dbReference>
<protein>
    <submittedName>
        <fullName evidence="9">ABC transporter substrate-binding protein</fullName>
    </submittedName>
</protein>
<reference evidence="9 10" key="1">
    <citation type="submission" date="2016-05" db="EMBL/GenBank/DDBJ databases">
        <authorList>
            <person name="Lavstsen T."/>
            <person name="Jespersen J.S."/>
        </authorList>
    </citation>
    <scope>NUCLEOTIDE SEQUENCE [LARGE SCALE GENOMIC DNA]</scope>
    <source>
        <strain evidence="9 10">B7-9</strain>
    </source>
</reference>
<dbReference type="Pfam" id="PF00528">
    <property type="entry name" value="BPD_transp_1"/>
    <property type="match status" value="1"/>
</dbReference>
<feature type="domain" description="ABC transmembrane type-1" evidence="8">
    <location>
        <begin position="96"/>
        <end position="305"/>
    </location>
</feature>
<keyword evidence="10" id="KW-1185">Reference proteome</keyword>
<dbReference type="Proteomes" id="UP000220922">
    <property type="component" value="Unassembled WGS sequence"/>
</dbReference>
<proteinExistence type="inferred from homology"/>
<name>A0A2H3LDA3_9CHLR</name>
<dbReference type="PROSITE" id="PS50928">
    <property type="entry name" value="ABC_TM1"/>
    <property type="match status" value="1"/>
</dbReference>
<evidence type="ECO:0000256" key="3">
    <source>
        <dbReference type="ARBA" id="ARBA00022475"/>
    </source>
</evidence>
<evidence type="ECO:0000313" key="10">
    <source>
        <dbReference type="Proteomes" id="UP000220922"/>
    </source>
</evidence>
<dbReference type="GO" id="GO:0005886">
    <property type="term" value="C:plasma membrane"/>
    <property type="evidence" value="ECO:0007669"/>
    <property type="project" value="UniProtKB-SubCell"/>
</dbReference>
<keyword evidence="4 7" id="KW-0812">Transmembrane</keyword>
<evidence type="ECO:0000256" key="2">
    <source>
        <dbReference type="ARBA" id="ARBA00022448"/>
    </source>
</evidence>
<dbReference type="RefSeq" id="WP_097650964.1">
    <property type="nucleotide sequence ID" value="NZ_LYXE01000040.1"/>
</dbReference>
<evidence type="ECO:0000256" key="7">
    <source>
        <dbReference type="RuleBase" id="RU363032"/>
    </source>
</evidence>
<evidence type="ECO:0000256" key="5">
    <source>
        <dbReference type="ARBA" id="ARBA00022989"/>
    </source>
</evidence>
<feature type="transmembrane region" description="Helical" evidence="7">
    <location>
        <begin position="244"/>
        <end position="266"/>
    </location>
</feature>
<evidence type="ECO:0000256" key="4">
    <source>
        <dbReference type="ARBA" id="ARBA00022692"/>
    </source>
</evidence>
<keyword evidence="2 7" id="KW-0813">Transport</keyword>
<evidence type="ECO:0000256" key="1">
    <source>
        <dbReference type="ARBA" id="ARBA00004651"/>
    </source>
</evidence>
<feature type="transmembrane region" description="Helical" evidence="7">
    <location>
        <begin position="102"/>
        <end position="123"/>
    </location>
</feature>
<dbReference type="Pfam" id="PF19300">
    <property type="entry name" value="BPD_transp_1_N"/>
    <property type="match status" value="1"/>
</dbReference>
<feature type="transmembrane region" description="Helical" evidence="7">
    <location>
        <begin position="186"/>
        <end position="205"/>
    </location>
</feature>
<dbReference type="GO" id="GO:0055085">
    <property type="term" value="P:transmembrane transport"/>
    <property type="evidence" value="ECO:0007669"/>
    <property type="project" value="InterPro"/>
</dbReference>
<sequence>MGRYIIRRILFAIPTLLGISLVIFAVLALAPGDPLAQFAADPSVPPEVREQIRASLGLNDPWYIRYFKWLGALMRGDWGFSFAARVPVIDLIGQRLPQTLQVIGLAYIISICLAIPIGIISAVKPYSAFDNIATTFAFIGFSVPTFFTGLLLILIFSVNLRWLPFIYNSTLQVTDWNSFWQQVKQMIMPVTVLALYQTGTLTRFVRASMMENLPMDYTRTARAKGLNERSVILWHVLRNSMIPVATLIALGVPTIFTGAIVTEQIFRINGIGELLIRSIQNSDTPVVMAITFIFAVLVVSFNLIVDVLYGILDPRIRYE</sequence>
<dbReference type="Gene3D" id="1.10.3720.10">
    <property type="entry name" value="MetI-like"/>
    <property type="match status" value="1"/>
</dbReference>
<evidence type="ECO:0000256" key="6">
    <source>
        <dbReference type="ARBA" id="ARBA00023136"/>
    </source>
</evidence>
<dbReference type="OrthoDB" id="9772184at2"/>
<dbReference type="InterPro" id="IPR045621">
    <property type="entry name" value="BPD_transp_1_N"/>
</dbReference>
<comment type="similarity">
    <text evidence="7">Belongs to the binding-protein-dependent transport system permease family.</text>
</comment>
<dbReference type="AlphaFoldDB" id="A0A2H3LDA3"/>
<dbReference type="CDD" id="cd06261">
    <property type="entry name" value="TM_PBP2"/>
    <property type="match status" value="1"/>
</dbReference>
<comment type="subcellular location">
    <subcellularLocation>
        <location evidence="1 7">Cell membrane</location>
        <topology evidence="1 7">Multi-pass membrane protein</topology>
    </subcellularLocation>
</comment>
<feature type="transmembrane region" description="Helical" evidence="7">
    <location>
        <begin position="135"/>
        <end position="158"/>
    </location>
</feature>
<gene>
    <name evidence="9" type="ORF">A9Q02_21725</name>
</gene>